<dbReference type="Proteomes" id="UP001139290">
    <property type="component" value="Unassembled WGS sequence"/>
</dbReference>
<evidence type="ECO:0000313" key="2">
    <source>
        <dbReference type="EMBL" id="MCO5784142.1"/>
    </source>
</evidence>
<reference evidence="2" key="1">
    <citation type="submission" date="2021-11" db="EMBL/GenBank/DDBJ databases">
        <title>Citrobacter meridianamericanus sp. nov. isolated from soil.</title>
        <authorList>
            <person name="Furlan J.P.R."/>
            <person name="Stehling E.G."/>
        </authorList>
    </citation>
    <scope>NUCLEOTIDE SEQUENCE</scope>
    <source>
        <strain evidence="2">BR102</strain>
    </source>
</reference>
<comment type="caution">
    <text evidence="2">The sequence shown here is derived from an EMBL/GenBank/DDBJ whole genome shotgun (WGS) entry which is preliminary data.</text>
</comment>
<keyword evidence="3" id="KW-1185">Reference proteome</keyword>
<proteinExistence type="predicted"/>
<dbReference type="EMBL" id="JAJJVQ010000010">
    <property type="protein sequence ID" value="MCO5784142.1"/>
    <property type="molecule type" value="Genomic_DNA"/>
</dbReference>
<name>A0ABT1BE34_9ENTR</name>
<evidence type="ECO:0000313" key="3">
    <source>
        <dbReference type="Proteomes" id="UP001139290"/>
    </source>
</evidence>
<protein>
    <submittedName>
        <fullName evidence="2">Uncharacterized protein</fullName>
    </submittedName>
</protein>
<organism evidence="2 3">
    <name type="scientific">Citrobacter meridianamericanus</name>
    <dbReference type="NCBI Taxonomy" id="2894201"/>
    <lineage>
        <taxon>Bacteria</taxon>
        <taxon>Pseudomonadati</taxon>
        <taxon>Pseudomonadota</taxon>
        <taxon>Gammaproteobacteria</taxon>
        <taxon>Enterobacterales</taxon>
        <taxon>Enterobacteriaceae</taxon>
        <taxon>Citrobacter</taxon>
    </lineage>
</organism>
<evidence type="ECO:0000256" key="1">
    <source>
        <dbReference type="SAM" id="MobiDB-lite"/>
    </source>
</evidence>
<gene>
    <name evidence="2" type="ORF">LOD26_22895</name>
</gene>
<sequence length="49" mass="5299">MNTLPADAVRRIEYAAAALITAGNPNPTNDQVRARQRKLASEQVPALPQ</sequence>
<accession>A0ABT1BE34</accession>
<feature type="region of interest" description="Disordered" evidence="1">
    <location>
        <begin position="22"/>
        <end position="49"/>
    </location>
</feature>